<dbReference type="eggNOG" id="KOG0379">
    <property type="taxonomic scope" value="Eukaryota"/>
</dbReference>
<reference evidence="7" key="1">
    <citation type="journal article" date="2011" name="Genome Biol.">
        <title>Comparative genomics of the social amoebae Dictyostelium discoideum and Dictyostelium purpureum.</title>
        <authorList>
            <consortium name="US DOE Joint Genome Institute (JGI-PGF)"/>
            <person name="Sucgang R."/>
            <person name="Kuo A."/>
            <person name="Tian X."/>
            <person name="Salerno W."/>
            <person name="Parikh A."/>
            <person name="Feasley C.L."/>
            <person name="Dalin E."/>
            <person name="Tu H."/>
            <person name="Huang E."/>
            <person name="Barry K."/>
            <person name="Lindquist E."/>
            <person name="Shapiro H."/>
            <person name="Bruce D."/>
            <person name="Schmutz J."/>
            <person name="Salamov A."/>
            <person name="Fey P."/>
            <person name="Gaudet P."/>
            <person name="Anjard C."/>
            <person name="Babu M.M."/>
            <person name="Basu S."/>
            <person name="Bushmanova Y."/>
            <person name="van der Wel H."/>
            <person name="Katoh-Kurasawa M."/>
            <person name="Dinh C."/>
            <person name="Coutinho P.M."/>
            <person name="Saito T."/>
            <person name="Elias M."/>
            <person name="Schaap P."/>
            <person name="Kay R.R."/>
            <person name="Henrissat B."/>
            <person name="Eichinger L."/>
            <person name="Rivero F."/>
            <person name="Putnam N.H."/>
            <person name="West C.M."/>
            <person name="Loomis W.F."/>
            <person name="Chisholm R.L."/>
            <person name="Shaulsky G."/>
            <person name="Strassmann J.E."/>
            <person name="Queller D.C."/>
            <person name="Kuspa A."/>
            <person name="Grigoriev I.V."/>
        </authorList>
    </citation>
    <scope>NUCLEOTIDE SEQUENCE [LARGE SCALE GENOMIC DNA]</scope>
    <source>
        <strain evidence="7">QSDP1</strain>
    </source>
</reference>
<evidence type="ECO:0000256" key="2">
    <source>
        <dbReference type="ARBA" id="ARBA00022737"/>
    </source>
</evidence>
<dbReference type="VEuPathDB" id="AmoebaDB:DICPUDRAFT_42073"/>
<evidence type="ECO:0000313" key="6">
    <source>
        <dbReference type="EMBL" id="EGC30007.1"/>
    </source>
</evidence>
<dbReference type="PANTHER" id="PTHR46093:SF18">
    <property type="entry name" value="FIBRONECTIN TYPE-III DOMAIN-CONTAINING PROTEIN"/>
    <property type="match status" value="1"/>
</dbReference>
<dbReference type="InterPro" id="IPR015915">
    <property type="entry name" value="Kelch-typ_b-propeller"/>
</dbReference>
<keyword evidence="7" id="KW-1185">Reference proteome</keyword>
<dbReference type="AlphaFoldDB" id="F1A1C8"/>
<gene>
    <name evidence="6" type="ORF">DICPUDRAFT_42073</name>
</gene>
<evidence type="ECO:0000256" key="1">
    <source>
        <dbReference type="ARBA" id="ARBA00022441"/>
    </source>
</evidence>
<feature type="coiled-coil region" evidence="3">
    <location>
        <begin position="378"/>
        <end position="418"/>
    </location>
</feature>
<dbReference type="InterPro" id="IPR011043">
    <property type="entry name" value="Gal_Oxase/kelch_b-propeller"/>
</dbReference>
<dbReference type="Proteomes" id="UP000001064">
    <property type="component" value="Unassembled WGS sequence"/>
</dbReference>
<dbReference type="OrthoDB" id="18805at2759"/>
<dbReference type="GeneID" id="10511388"/>
<evidence type="ECO:0000256" key="3">
    <source>
        <dbReference type="SAM" id="Coils"/>
    </source>
</evidence>
<keyword evidence="3" id="KW-0175">Coiled coil</keyword>
<keyword evidence="4" id="KW-1133">Transmembrane helix</keyword>
<keyword evidence="2" id="KW-0677">Repeat</keyword>
<name>F1A1C8_DICPU</name>
<organism evidence="6 7">
    <name type="scientific">Dictyostelium purpureum</name>
    <name type="common">Slime mold</name>
    <dbReference type="NCBI Taxonomy" id="5786"/>
    <lineage>
        <taxon>Eukaryota</taxon>
        <taxon>Amoebozoa</taxon>
        <taxon>Evosea</taxon>
        <taxon>Eumycetozoa</taxon>
        <taxon>Dictyostelia</taxon>
        <taxon>Dictyosteliales</taxon>
        <taxon>Dictyosteliaceae</taxon>
        <taxon>Dictyostelium</taxon>
    </lineage>
</organism>
<dbReference type="Gene3D" id="2.120.10.80">
    <property type="entry name" value="Kelch-type beta propeller"/>
    <property type="match status" value="2"/>
</dbReference>
<keyword evidence="4" id="KW-0812">Transmembrane</keyword>
<dbReference type="RefSeq" id="XP_003293473.1">
    <property type="nucleotide sequence ID" value="XM_003293425.1"/>
</dbReference>
<protein>
    <recommendedName>
        <fullName evidence="5">Attractin/MKLN-like beta-propeller domain-containing protein</fullName>
    </recommendedName>
</protein>
<keyword evidence="1" id="KW-0880">Kelch repeat</keyword>
<dbReference type="SUPFAM" id="SSF50965">
    <property type="entry name" value="Galactose oxidase, central domain"/>
    <property type="match status" value="1"/>
</dbReference>
<keyword evidence="4" id="KW-0472">Membrane</keyword>
<dbReference type="PANTHER" id="PTHR46093">
    <property type="entry name" value="ACYL-COA-BINDING DOMAIN-CONTAINING PROTEIN 5"/>
    <property type="match status" value="1"/>
</dbReference>
<proteinExistence type="predicted"/>
<feature type="non-terminal residue" evidence="6">
    <location>
        <position position="424"/>
    </location>
</feature>
<feature type="transmembrane region" description="Helical" evidence="4">
    <location>
        <begin position="358"/>
        <end position="380"/>
    </location>
</feature>
<sequence length="424" mass="47445">IYSLHFNICLLFFFLLIIIIANFATDSWIAFLVSNSGNAPKVSLHTAVLNPVNNTMLVLGGITPKGNASSTFIKYDILQDSWGTPLNFSGIENAPSPRYGHVALTTLDNKMYIYGGRNENEVFGDIFKYDMEKDTWEKISVNGSKRWGHSGVSYSTENSFYFFGGQSTTEGGYLDDIIRYDFEYDTWITMTPGGSEFSPKARSLHTSTLTLTNHMVIYGGRNFQNNETIFDDLHIFYVEEHRWINVTLNSTSRNPEKKYGHTAILTPMNTVLIYGGNQSSTAASTSIYKFDLSTTEWDFISSASGLGPEARSGHTAVATLFNTMLVFGGQDGKVFYNNLFKYNVINSVLRSTSDGTTLVVLLSLVGVMIIGLCFALDIMAEKNEIARLEQLEKDAIAKNNEIALKKILQEKKDKLKNQPLFEKF</sequence>
<dbReference type="EMBL" id="GL871368">
    <property type="protein sequence ID" value="EGC30007.1"/>
    <property type="molecule type" value="Genomic_DNA"/>
</dbReference>
<evidence type="ECO:0000256" key="4">
    <source>
        <dbReference type="SAM" id="Phobius"/>
    </source>
</evidence>
<dbReference type="Pfam" id="PF24981">
    <property type="entry name" value="Beta-prop_ATRN-LZTR1"/>
    <property type="match status" value="1"/>
</dbReference>
<accession>F1A1C8</accession>
<dbReference type="InterPro" id="IPR056737">
    <property type="entry name" value="Beta-prop_ATRN-MKLN-like"/>
</dbReference>
<feature type="domain" description="Attractin/MKLN-like beta-propeller" evidence="5">
    <location>
        <begin position="56"/>
        <end position="335"/>
    </location>
</feature>
<evidence type="ECO:0000313" key="7">
    <source>
        <dbReference type="Proteomes" id="UP000001064"/>
    </source>
</evidence>
<dbReference type="KEGG" id="dpp:DICPUDRAFT_42073"/>
<dbReference type="OMA" id="PINNTMI"/>
<dbReference type="STRING" id="5786.F1A1C8"/>
<dbReference type="InParanoid" id="F1A1C8"/>
<evidence type="ECO:0000259" key="5">
    <source>
        <dbReference type="Pfam" id="PF24981"/>
    </source>
</evidence>